<reference evidence="1 2" key="1">
    <citation type="submission" date="2009-08" db="EMBL/GenBank/DDBJ databases">
        <authorList>
            <person name="Weinstock G."/>
            <person name="Sodergren E."/>
            <person name="Clifton S."/>
            <person name="Fulton L."/>
            <person name="Fulton B."/>
            <person name="Courtney L."/>
            <person name="Fronick C."/>
            <person name="Harrison M."/>
            <person name="Strong C."/>
            <person name="Farmer C."/>
            <person name="Delahaunty K."/>
            <person name="Markovic C."/>
            <person name="Hall O."/>
            <person name="Minx P."/>
            <person name="Tomlinson C."/>
            <person name="Mitreva M."/>
            <person name="Nelson J."/>
            <person name="Hou S."/>
            <person name="Wollam A."/>
            <person name="Pepin K.H."/>
            <person name="Johnson M."/>
            <person name="Bhonagiri V."/>
            <person name="Nash W.E."/>
            <person name="Warren W."/>
            <person name="Chinwalla A."/>
            <person name="Mardis E.R."/>
            <person name="Wilson R.K."/>
        </authorList>
    </citation>
    <scope>NUCLEOTIDE SEQUENCE [LARGE SCALE GENOMIC DNA]</scope>
    <source>
        <strain evidence="1 2">L1-82</strain>
    </source>
</reference>
<dbReference type="AlphaFoldDB" id="C7GHM5"/>
<organism evidence="1 2">
    <name type="scientific">Roseburia intestinalis L1-82</name>
    <dbReference type="NCBI Taxonomy" id="536231"/>
    <lineage>
        <taxon>Bacteria</taxon>
        <taxon>Bacillati</taxon>
        <taxon>Bacillota</taxon>
        <taxon>Clostridia</taxon>
        <taxon>Lachnospirales</taxon>
        <taxon>Lachnospiraceae</taxon>
        <taxon>Roseburia</taxon>
    </lineage>
</organism>
<dbReference type="Proteomes" id="UP000004828">
    <property type="component" value="Unassembled WGS sequence"/>
</dbReference>
<evidence type="ECO:0000313" key="2">
    <source>
        <dbReference type="Proteomes" id="UP000004828"/>
    </source>
</evidence>
<accession>C7GHM5</accession>
<proteinExistence type="predicted"/>
<dbReference type="HOGENOM" id="CLU_3276056_0_0_9"/>
<protein>
    <submittedName>
        <fullName evidence="1">Uncharacterized protein</fullName>
    </submittedName>
</protein>
<evidence type="ECO:0000313" key="1">
    <source>
        <dbReference type="EMBL" id="EEU98679.1"/>
    </source>
</evidence>
<sequence length="41" mass="4591">MIPPMNYENRVVSCGITVCATMMMPPPLISCLMPCDFIDVR</sequence>
<dbReference type="EMBL" id="ABYJ02000302">
    <property type="protein sequence ID" value="EEU98679.1"/>
    <property type="molecule type" value="Genomic_DNA"/>
</dbReference>
<gene>
    <name evidence="1" type="ORF">ROSINTL182_09447</name>
</gene>
<name>C7GHM5_9FIRM</name>
<comment type="caution">
    <text evidence="1">The sequence shown here is derived from an EMBL/GenBank/DDBJ whole genome shotgun (WGS) entry which is preliminary data.</text>
</comment>